<organism evidence="1 2">
    <name type="scientific">Azospira oryzae (strain ATCC BAA-33 / DSM 13638 / PS)</name>
    <name type="common">Dechlorosoma suillum</name>
    <dbReference type="NCBI Taxonomy" id="640081"/>
    <lineage>
        <taxon>Bacteria</taxon>
        <taxon>Pseudomonadati</taxon>
        <taxon>Pseudomonadota</taxon>
        <taxon>Betaproteobacteria</taxon>
        <taxon>Rhodocyclales</taxon>
        <taxon>Rhodocyclaceae</taxon>
        <taxon>Azospira</taxon>
    </lineage>
</organism>
<sequence>MIDGYVVGDKEVARRFRALPDGVRSRVTDSIGRLILRLQRKVMQDKLTGQVLKVRTGTLRRSIDQRLVTDSDSVSGIVSTNVKYGKAHEYGSNKTVTVREHLRLVKKAWGKELKHPVWATVKAHSMKQNLPERSFLRSALADMKPEIIADLNKAAAEGIKQ</sequence>
<dbReference type="Proteomes" id="UP000005633">
    <property type="component" value="Chromosome"/>
</dbReference>
<evidence type="ECO:0000313" key="1">
    <source>
        <dbReference type="EMBL" id="AEV24619.1"/>
    </source>
</evidence>
<protein>
    <recommendedName>
        <fullName evidence="3">Phage protein, HK97 gp10 family</fullName>
    </recommendedName>
</protein>
<dbReference type="RefSeq" id="WP_014235321.1">
    <property type="nucleotide sequence ID" value="NC_016616.1"/>
</dbReference>
<dbReference type="AlphaFoldDB" id="G8QMN9"/>
<gene>
    <name evidence="1" type="ordered locus">Dsui_0199</name>
</gene>
<dbReference type="eggNOG" id="COG5005">
    <property type="taxonomic scope" value="Bacteria"/>
</dbReference>
<evidence type="ECO:0000313" key="2">
    <source>
        <dbReference type="Proteomes" id="UP000005633"/>
    </source>
</evidence>
<accession>G8QMN9</accession>
<evidence type="ECO:0008006" key="3">
    <source>
        <dbReference type="Google" id="ProtNLM"/>
    </source>
</evidence>
<dbReference type="STRING" id="640081.Dsui_0199"/>
<dbReference type="HOGENOM" id="CLU_140154_0_0_4"/>
<reference evidence="1 2" key="1">
    <citation type="journal article" date="2012" name="J. Bacteriol.">
        <title>Complete genome sequence of the anaerobic perchlorate-reducing bacterium Azospira suillum strain PS.</title>
        <authorList>
            <person name="Byrne-Bailey K.G."/>
            <person name="Coates J.D."/>
        </authorList>
    </citation>
    <scope>NUCLEOTIDE SEQUENCE [LARGE SCALE GENOMIC DNA]</scope>
    <source>
        <strain evidence="2">ATCC BAA-33 / DSM 13638 / PS</strain>
    </source>
</reference>
<proteinExistence type="predicted"/>
<name>G8QMN9_AZOOP</name>
<dbReference type="EMBL" id="CP003153">
    <property type="protein sequence ID" value="AEV24619.1"/>
    <property type="molecule type" value="Genomic_DNA"/>
</dbReference>
<dbReference type="KEGG" id="dsu:Dsui_0199"/>